<keyword evidence="8" id="KW-1185">Reference proteome</keyword>
<dbReference type="Gene3D" id="3.30.560.10">
    <property type="entry name" value="Glucose Oxidase, domain 3"/>
    <property type="match status" value="1"/>
</dbReference>
<comment type="similarity">
    <text evidence="2 5">Belongs to the GMC oxidoreductase family.</text>
</comment>
<dbReference type="AlphaFoldDB" id="A0A1B0DML8"/>
<dbReference type="PANTHER" id="PTHR11552">
    <property type="entry name" value="GLUCOSE-METHANOL-CHOLINE GMC OXIDOREDUCTASE"/>
    <property type="match status" value="1"/>
</dbReference>
<dbReference type="Gene3D" id="3.50.50.60">
    <property type="entry name" value="FAD/NAD(P)-binding domain"/>
    <property type="match status" value="1"/>
</dbReference>
<evidence type="ECO:0000256" key="1">
    <source>
        <dbReference type="ARBA" id="ARBA00001974"/>
    </source>
</evidence>
<dbReference type="Proteomes" id="UP000092462">
    <property type="component" value="Unassembled WGS sequence"/>
</dbReference>
<dbReference type="EMBL" id="AJVK01016888">
    <property type="status" value="NOT_ANNOTATED_CDS"/>
    <property type="molecule type" value="Genomic_DNA"/>
</dbReference>
<sequence length="185" mass="20677">MPASMTLNPVVPLTLSFGTYDFIIVGAGSAGSVVANRLSENPNWNILLLEAGGDPPIESLIPGHFPLIIKSKYDWVYYIEPSDKYSIFTGYWPRGKMLGGSSSMNGMLYVRGTESDYDNWEALGNPTWGYEDVLEYFKKSEDNHNPEIANAFEHYYHSTDGPLSVELFKNNATMNMDIVQAAQEM</sequence>
<evidence type="ECO:0000259" key="6">
    <source>
        <dbReference type="PROSITE" id="PS00623"/>
    </source>
</evidence>
<dbReference type="EnsemblMetazoa" id="PPAI009610-RA">
    <property type="protein sequence ID" value="PPAI009610-PA"/>
    <property type="gene ID" value="PPAI009610"/>
</dbReference>
<dbReference type="InterPro" id="IPR036188">
    <property type="entry name" value="FAD/NAD-bd_sf"/>
</dbReference>
<evidence type="ECO:0000313" key="8">
    <source>
        <dbReference type="Proteomes" id="UP000092462"/>
    </source>
</evidence>
<evidence type="ECO:0000256" key="4">
    <source>
        <dbReference type="ARBA" id="ARBA00022827"/>
    </source>
</evidence>
<keyword evidence="4 5" id="KW-0274">FAD</keyword>
<dbReference type="InterPro" id="IPR000172">
    <property type="entry name" value="GMC_OxRdtase_N"/>
</dbReference>
<dbReference type="GO" id="GO:0050660">
    <property type="term" value="F:flavin adenine dinucleotide binding"/>
    <property type="evidence" value="ECO:0007669"/>
    <property type="project" value="InterPro"/>
</dbReference>
<evidence type="ECO:0000256" key="5">
    <source>
        <dbReference type="RuleBase" id="RU003968"/>
    </source>
</evidence>
<dbReference type="Pfam" id="PF00732">
    <property type="entry name" value="GMC_oxred_N"/>
    <property type="match status" value="1"/>
</dbReference>
<evidence type="ECO:0000256" key="3">
    <source>
        <dbReference type="ARBA" id="ARBA00022630"/>
    </source>
</evidence>
<comment type="cofactor">
    <cofactor evidence="1">
        <name>FAD</name>
        <dbReference type="ChEBI" id="CHEBI:57692"/>
    </cofactor>
</comment>
<dbReference type="VEuPathDB" id="VectorBase:PPAI009610"/>
<dbReference type="SUPFAM" id="SSF51905">
    <property type="entry name" value="FAD/NAD(P)-binding domain"/>
    <property type="match status" value="1"/>
</dbReference>
<dbReference type="PANTHER" id="PTHR11552:SF147">
    <property type="entry name" value="CHOLINE DEHYDROGENASE, MITOCHONDRIAL"/>
    <property type="match status" value="1"/>
</dbReference>
<evidence type="ECO:0000256" key="2">
    <source>
        <dbReference type="ARBA" id="ARBA00010790"/>
    </source>
</evidence>
<accession>A0A1B0DML8</accession>
<proteinExistence type="inferred from homology"/>
<dbReference type="PROSITE" id="PS00623">
    <property type="entry name" value="GMC_OXRED_1"/>
    <property type="match status" value="1"/>
</dbReference>
<dbReference type="VEuPathDB" id="VectorBase:PPAPM1_010022"/>
<feature type="domain" description="Glucose-methanol-choline oxidoreductase N-terminal" evidence="6">
    <location>
        <begin position="95"/>
        <end position="118"/>
    </location>
</feature>
<organism evidence="7 8">
    <name type="scientific">Phlebotomus papatasi</name>
    <name type="common">Sandfly</name>
    <dbReference type="NCBI Taxonomy" id="29031"/>
    <lineage>
        <taxon>Eukaryota</taxon>
        <taxon>Metazoa</taxon>
        <taxon>Ecdysozoa</taxon>
        <taxon>Arthropoda</taxon>
        <taxon>Hexapoda</taxon>
        <taxon>Insecta</taxon>
        <taxon>Pterygota</taxon>
        <taxon>Neoptera</taxon>
        <taxon>Endopterygota</taxon>
        <taxon>Diptera</taxon>
        <taxon>Nematocera</taxon>
        <taxon>Psychodoidea</taxon>
        <taxon>Psychodidae</taxon>
        <taxon>Phlebotomus</taxon>
        <taxon>Phlebotomus</taxon>
    </lineage>
</organism>
<protein>
    <recommendedName>
        <fullName evidence="6">Glucose-methanol-choline oxidoreductase N-terminal domain-containing protein</fullName>
    </recommendedName>
</protein>
<dbReference type="InterPro" id="IPR012132">
    <property type="entry name" value="GMC_OxRdtase"/>
</dbReference>
<reference evidence="7" key="1">
    <citation type="submission" date="2022-08" db="UniProtKB">
        <authorList>
            <consortium name="EnsemblMetazoa"/>
        </authorList>
    </citation>
    <scope>IDENTIFICATION</scope>
    <source>
        <strain evidence="7">Israel</strain>
    </source>
</reference>
<keyword evidence="3 5" id="KW-0285">Flavoprotein</keyword>
<evidence type="ECO:0000313" key="7">
    <source>
        <dbReference type="EnsemblMetazoa" id="PPAI009610-PA"/>
    </source>
</evidence>
<name>A0A1B0DML8_PHLPP</name>
<dbReference type="GO" id="GO:0016614">
    <property type="term" value="F:oxidoreductase activity, acting on CH-OH group of donors"/>
    <property type="evidence" value="ECO:0007669"/>
    <property type="project" value="InterPro"/>
</dbReference>